<evidence type="ECO:0000313" key="19">
    <source>
        <dbReference type="Proteomes" id="UP000472272"/>
    </source>
</evidence>
<dbReference type="Gene3D" id="1.20.5.170">
    <property type="match status" value="1"/>
</dbReference>
<feature type="transmembrane region" description="Helical" evidence="17">
    <location>
        <begin position="36"/>
        <end position="61"/>
    </location>
</feature>
<keyword evidence="3 17" id="KW-0813">Transport</keyword>
<dbReference type="GeneTree" id="ENSGT01030000234579"/>
<evidence type="ECO:0000256" key="8">
    <source>
        <dbReference type="ARBA" id="ARBA00022958"/>
    </source>
</evidence>
<evidence type="ECO:0000256" key="16">
    <source>
        <dbReference type="ARBA" id="ARBA00023201"/>
    </source>
</evidence>
<gene>
    <name evidence="18" type="primary">ATP1B1</name>
</gene>
<dbReference type="GO" id="GO:0005890">
    <property type="term" value="C:sodium:potassium-exchanging ATPase complex"/>
    <property type="evidence" value="ECO:0007669"/>
    <property type="project" value="Ensembl"/>
</dbReference>
<keyword evidence="7 17" id="KW-0812">Transmembrane</keyword>
<keyword evidence="9" id="KW-0735">Signal-anchor</keyword>
<dbReference type="GO" id="GO:0036126">
    <property type="term" value="C:sperm flagellum"/>
    <property type="evidence" value="ECO:0007669"/>
    <property type="project" value="Ensembl"/>
</dbReference>
<dbReference type="GO" id="GO:0010882">
    <property type="term" value="P:regulation of cardiac muscle contraction by calcium ion signaling"/>
    <property type="evidence" value="ECO:0007669"/>
    <property type="project" value="Ensembl"/>
</dbReference>
<keyword evidence="12 17" id="KW-0406">Ion transport</keyword>
<dbReference type="Proteomes" id="UP000472272">
    <property type="component" value="Chromosome 4"/>
</dbReference>
<dbReference type="GO" id="GO:0005391">
    <property type="term" value="F:P-type sodium:potassium-exchanging transporter activity"/>
    <property type="evidence" value="ECO:0007669"/>
    <property type="project" value="Ensembl"/>
</dbReference>
<dbReference type="GO" id="GO:0030315">
    <property type="term" value="C:T-tubule"/>
    <property type="evidence" value="ECO:0007669"/>
    <property type="project" value="Ensembl"/>
</dbReference>
<evidence type="ECO:0000256" key="12">
    <source>
        <dbReference type="ARBA" id="ARBA00023065"/>
    </source>
</evidence>
<dbReference type="NCBIfam" id="TIGR01107">
    <property type="entry name" value="Na_K_ATPase_bet"/>
    <property type="match status" value="1"/>
</dbReference>
<dbReference type="GO" id="GO:0036376">
    <property type="term" value="P:sodium ion export across plasma membrane"/>
    <property type="evidence" value="ECO:0007669"/>
    <property type="project" value="Ensembl"/>
</dbReference>
<dbReference type="GO" id="GO:1903169">
    <property type="term" value="P:regulation of calcium ion transmembrane transport"/>
    <property type="evidence" value="ECO:0007669"/>
    <property type="project" value="Ensembl"/>
</dbReference>
<dbReference type="GO" id="GO:0016324">
    <property type="term" value="C:apical plasma membrane"/>
    <property type="evidence" value="ECO:0007669"/>
    <property type="project" value="Ensembl"/>
</dbReference>
<reference evidence="18" key="2">
    <citation type="submission" date="2025-08" db="UniProtKB">
        <authorList>
            <consortium name="Ensembl"/>
        </authorList>
    </citation>
    <scope>IDENTIFICATION</scope>
</reference>
<dbReference type="GO" id="GO:1990573">
    <property type="term" value="P:potassium ion import across plasma membrane"/>
    <property type="evidence" value="ECO:0007669"/>
    <property type="project" value="Ensembl"/>
</dbReference>
<comment type="similarity">
    <text evidence="2 17">Belongs to the X(+)/potassium ATPases subunit beta family.</text>
</comment>
<reference evidence="18" key="3">
    <citation type="submission" date="2025-09" db="UniProtKB">
        <authorList>
            <consortium name="Ensembl"/>
        </authorList>
    </citation>
    <scope>IDENTIFICATION</scope>
</reference>
<dbReference type="GO" id="GO:0016328">
    <property type="term" value="C:lateral plasma membrane"/>
    <property type="evidence" value="ECO:0007669"/>
    <property type="project" value="Ensembl"/>
</dbReference>
<keyword evidence="16" id="KW-0739">Sodium transport</keyword>
<dbReference type="PANTHER" id="PTHR11523">
    <property type="entry name" value="SODIUM/POTASSIUM-DEPENDENT ATPASE BETA SUBUNIT"/>
    <property type="match status" value="1"/>
</dbReference>
<dbReference type="GO" id="GO:0001671">
    <property type="term" value="F:ATPase activator activity"/>
    <property type="evidence" value="ECO:0007669"/>
    <property type="project" value="Ensembl"/>
</dbReference>
<dbReference type="FunFam" id="1.20.5.170:FF:000062">
    <property type="entry name" value="Sodium/potassium-transporting ATPase subunit beta"/>
    <property type="match status" value="1"/>
</dbReference>
<keyword evidence="5" id="KW-0633">Potassium transport</keyword>
<dbReference type="OrthoDB" id="5912413at2759"/>
<evidence type="ECO:0000256" key="14">
    <source>
        <dbReference type="ARBA" id="ARBA00023157"/>
    </source>
</evidence>
<dbReference type="GO" id="GO:0055119">
    <property type="term" value="P:relaxation of cardiac muscle"/>
    <property type="evidence" value="ECO:0007669"/>
    <property type="project" value="Ensembl"/>
</dbReference>
<evidence type="ECO:0000256" key="1">
    <source>
        <dbReference type="ARBA" id="ARBA00004401"/>
    </source>
</evidence>
<dbReference type="GO" id="GO:0046034">
    <property type="term" value="P:ATP metabolic process"/>
    <property type="evidence" value="ECO:0007669"/>
    <property type="project" value="Ensembl"/>
</dbReference>
<dbReference type="FunFam" id="2.60.40.1660:FF:000002">
    <property type="entry name" value="Sodium/potassium-transporting ATPase subunit beta"/>
    <property type="match status" value="1"/>
</dbReference>
<name>A0A670IGN5_PODMU</name>
<evidence type="ECO:0000256" key="6">
    <source>
        <dbReference type="ARBA" id="ARBA00022607"/>
    </source>
</evidence>
<dbReference type="GO" id="GO:0072659">
    <property type="term" value="P:protein localization to plasma membrane"/>
    <property type="evidence" value="ECO:0007669"/>
    <property type="project" value="Ensembl"/>
</dbReference>
<keyword evidence="15" id="KW-0325">Glycoprotein</keyword>
<dbReference type="GO" id="GO:0019901">
    <property type="term" value="F:protein kinase binding"/>
    <property type="evidence" value="ECO:0007669"/>
    <property type="project" value="Ensembl"/>
</dbReference>
<dbReference type="PROSITE" id="PS00390">
    <property type="entry name" value="ATPASE_NA_K_BETA_1"/>
    <property type="match status" value="1"/>
</dbReference>
<comment type="function">
    <text evidence="17">This is the non-catalytic component of the active enzyme, which catalyzes the hydrolysis of ATP coupled with the exchange of Na(+) and K(+) ions across the plasma membrane.</text>
</comment>
<proteinExistence type="inferred from homology"/>
<evidence type="ECO:0000256" key="15">
    <source>
        <dbReference type="ARBA" id="ARBA00023180"/>
    </source>
</evidence>
<dbReference type="GeneID" id="114595854"/>
<dbReference type="GO" id="GO:0050821">
    <property type="term" value="P:protein stabilization"/>
    <property type="evidence" value="ECO:0007669"/>
    <property type="project" value="Ensembl"/>
</dbReference>
<protein>
    <recommendedName>
        <fullName evidence="17">Sodium/potassium-transporting ATPase subunit beta</fullName>
    </recommendedName>
</protein>
<keyword evidence="14" id="KW-1015">Disulfide bond</keyword>
<dbReference type="GO" id="GO:1903278">
    <property type="term" value="P:positive regulation of sodium ion export across plasma membrane"/>
    <property type="evidence" value="ECO:0007669"/>
    <property type="project" value="Ensembl"/>
</dbReference>
<dbReference type="KEGG" id="pmua:114595854"/>
<reference evidence="18 19" key="1">
    <citation type="journal article" date="2019" name="Proc. Natl. Acad. Sci. U.S.A.">
        <title>Regulatory changes in pterin and carotenoid genes underlie balanced color polymorphisms in the wall lizard.</title>
        <authorList>
            <person name="Andrade P."/>
            <person name="Pinho C."/>
            <person name="Perez I de Lanuza G."/>
            <person name="Afonso S."/>
            <person name="Brejcha J."/>
            <person name="Rubin C.J."/>
            <person name="Wallerman O."/>
            <person name="Pereira P."/>
            <person name="Sabatino S.J."/>
            <person name="Bellati A."/>
            <person name="Pellitteri-Rosa D."/>
            <person name="Bosakova Z."/>
            <person name="Bunikis I."/>
            <person name="Carretero M.A."/>
            <person name="Feiner N."/>
            <person name="Marsik P."/>
            <person name="Pauperio F."/>
            <person name="Salvi D."/>
            <person name="Soler L."/>
            <person name="While G.M."/>
            <person name="Uller T."/>
            <person name="Font E."/>
            <person name="Andersson L."/>
            <person name="Carneiro M."/>
        </authorList>
    </citation>
    <scope>NUCLEOTIDE SEQUENCE</scope>
</reference>
<keyword evidence="4" id="KW-1003">Cell membrane</keyword>
<dbReference type="GO" id="GO:0031090">
    <property type="term" value="C:organelle membrane"/>
    <property type="evidence" value="ECO:0007669"/>
    <property type="project" value="Ensembl"/>
</dbReference>
<dbReference type="GO" id="GO:0086009">
    <property type="term" value="P:membrane repolarization"/>
    <property type="evidence" value="ECO:0007669"/>
    <property type="project" value="Ensembl"/>
</dbReference>
<keyword evidence="8" id="KW-0630">Potassium</keyword>
<dbReference type="GO" id="GO:0006883">
    <property type="term" value="P:intracellular sodium ion homeostasis"/>
    <property type="evidence" value="ECO:0007669"/>
    <property type="project" value="Ensembl"/>
</dbReference>
<dbReference type="GO" id="GO:0030007">
    <property type="term" value="P:intracellular potassium ion homeostasis"/>
    <property type="evidence" value="ECO:0007669"/>
    <property type="project" value="Ensembl"/>
</dbReference>
<dbReference type="AlphaFoldDB" id="A0A670IGN5"/>
<dbReference type="GO" id="GO:0051117">
    <property type="term" value="F:ATPase binding"/>
    <property type="evidence" value="ECO:0007669"/>
    <property type="project" value="Ensembl"/>
</dbReference>
<dbReference type="InterPro" id="IPR038702">
    <property type="entry name" value="Na/K_ATPase_sub_beta_sf"/>
</dbReference>
<dbReference type="GO" id="GO:0010468">
    <property type="term" value="P:regulation of gene expression"/>
    <property type="evidence" value="ECO:0007669"/>
    <property type="project" value="Ensembl"/>
</dbReference>
<evidence type="ECO:0000256" key="4">
    <source>
        <dbReference type="ARBA" id="ARBA00022475"/>
    </source>
</evidence>
<dbReference type="PROSITE" id="PS00391">
    <property type="entry name" value="ATPASE_NA_K_BETA_2"/>
    <property type="match status" value="1"/>
</dbReference>
<dbReference type="InterPro" id="IPR000402">
    <property type="entry name" value="Na/K_ATPase_sub_beta"/>
</dbReference>
<evidence type="ECO:0000256" key="11">
    <source>
        <dbReference type="ARBA" id="ARBA00023053"/>
    </source>
</evidence>
<evidence type="ECO:0000256" key="10">
    <source>
        <dbReference type="ARBA" id="ARBA00022989"/>
    </source>
</evidence>
<evidence type="ECO:0000256" key="9">
    <source>
        <dbReference type="ARBA" id="ARBA00022968"/>
    </source>
</evidence>
<dbReference type="GO" id="GO:0060048">
    <property type="term" value="P:cardiac muscle contraction"/>
    <property type="evidence" value="ECO:0007669"/>
    <property type="project" value="Ensembl"/>
</dbReference>
<keyword evidence="19" id="KW-1185">Reference proteome</keyword>
<dbReference type="GO" id="GO:0006874">
    <property type="term" value="P:intracellular calcium ion homeostasis"/>
    <property type="evidence" value="ECO:0007669"/>
    <property type="project" value="Ensembl"/>
</dbReference>
<dbReference type="RefSeq" id="XP_028582449.1">
    <property type="nucleotide sequence ID" value="XM_028726616.1"/>
</dbReference>
<keyword evidence="11" id="KW-0915">Sodium</keyword>
<evidence type="ECO:0000313" key="18">
    <source>
        <dbReference type="Ensembl" id="ENSPMRP00000011225.1"/>
    </source>
</evidence>
<keyword evidence="10 17" id="KW-1133">Transmembrane helix</keyword>
<dbReference type="Ensembl" id="ENSPMRT00000011992.1">
    <property type="protein sequence ID" value="ENSPMRP00000011225.1"/>
    <property type="gene ID" value="ENSPMRG00000007501.1"/>
</dbReference>
<organism evidence="18 19">
    <name type="scientific">Podarcis muralis</name>
    <name type="common">Wall lizard</name>
    <name type="synonym">Lacerta muralis</name>
    <dbReference type="NCBI Taxonomy" id="64176"/>
    <lineage>
        <taxon>Eukaryota</taxon>
        <taxon>Metazoa</taxon>
        <taxon>Chordata</taxon>
        <taxon>Craniata</taxon>
        <taxon>Vertebrata</taxon>
        <taxon>Euteleostomi</taxon>
        <taxon>Lepidosauria</taxon>
        <taxon>Squamata</taxon>
        <taxon>Bifurcata</taxon>
        <taxon>Unidentata</taxon>
        <taxon>Episquamata</taxon>
        <taxon>Laterata</taxon>
        <taxon>Lacertibaenia</taxon>
        <taxon>Lacertidae</taxon>
        <taxon>Podarcis</taxon>
    </lineage>
</organism>
<dbReference type="PANTHER" id="PTHR11523:SF10">
    <property type="entry name" value="SODIUM_POTASSIUM-TRANSPORTING ATPASE SUBUNIT BETA-1"/>
    <property type="match status" value="1"/>
</dbReference>
<dbReference type="OMA" id="TAYDKNY"/>
<dbReference type="Gene3D" id="2.60.40.1660">
    <property type="entry name" value="Na, k-atpase alpha subunit"/>
    <property type="match status" value="1"/>
</dbReference>
<evidence type="ECO:0000256" key="3">
    <source>
        <dbReference type="ARBA" id="ARBA00022448"/>
    </source>
</evidence>
<evidence type="ECO:0000256" key="5">
    <source>
        <dbReference type="ARBA" id="ARBA00022538"/>
    </source>
</evidence>
<dbReference type="GO" id="GO:0141109">
    <property type="term" value="F:transporter activator activity"/>
    <property type="evidence" value="ECO:0007669"/>
    <property type="project" value="Ensembl"/>
</dbReference>
<sequence length="305" mass="34915">MARGKKEGDGNWKKFIWNSEKKEFLGRTGGSWFKILLFYVIFYGCLAGIFIGTIQVMLLTISEFEPKYQDRVAPPGLTAIPQVFKMEISFNPSDKNTYEKYTKLMDTFLKAYEFNQEQDADFELESCATEPSTHKGEAPIDPSLGKKPSCRFLRSWLDNCSGINDPSFGYKDGKPCVLIKLNRIMGFIPKPPLNDSIPPEVKARFNPYIIPVHCAAKKEEDIDKIGTVEYYGMGGYGGFPLQYYPYYGKLLQPKYQQPLVAVQFTNLTSDTEVRVECKVYGQNIHYSDKDRFQGRFDLKFDIKSS</sequence>
<evidence type="ECO:0000256" key="13">
    <source>
        <dbReference type="ARBA" id="ARBA00023136"/>
    </source>
</evidence>
<dbReference type="GO" id="GO:0014704">
    <property type="term" value="C:intercalated disc"/>
    <property type="evidence" value="ECO:0007669"/>
    <property type="project" value="Ensembl"/>
</dbReference>
<evidence type="ECO:0000256" key="17">
    <source>
        <dbReference type="RuleBase" id="RU362099"/>
    </source>
</evidence>
<keyword evidence="13 17" id="KW-0472">Membrane</keyword>
<dbReference type="CTD" id="481"/>
<dbReference type="Pfam" id="PF00287">
    <property type="entry name" value="Na_K-ATPase"/>
    <property type="match status" value="1"/>
</dbReference>
<dbReference type="GO" id="GO:0030674">
    <property type="term" value="F:protein-macromolecule adaptor activity"/>
    <property type="evidence" value="ECO:0007669"/>
    <property type="project" value="Ensembl"/>
</dbReference>
<evidence type="ECO:0000256" key="2">
    <source>
        <dbReference type="ARBA" id="ARBA00005876"/>
    </source>
</evidence>
<keyword evidence="6" id="KW-0740">Sodium/potassium transport</keyword>
<comment type="subcellular location">
    <subcellularLocation>
        <location evidence="1">Cell membrane</location>
        <topology evidence="1">Single-pass type II membrane protein</topology>
    </subcellularLocation>
    <subcellularLocation>
        <location evidence="17">Membrane</location>
    </subcellularLocation>
</comment>
<evidence type="ECO:0000256" key="7">
    <source>
        <dbReference type="ARBA" id="ARBA00022692"/>
    </source>
</evidence>
<dbReference type="GO" id="GO:1903288">
    <property type="term" value="P:positive regulation of potassium ion import across plasma membrane"/>
    <property type="evidence" value="ECO:0007669"/>
    <property type="project" value="Ensembl"/>
</dbReference>
<dbReference type="GO" id="GO:0016323">
    <property type="term" value="C:basolateral plasma membrane"/>
    <property type="evidence" value="ECO:0007669"/>
    <property type="project" value="Ensembl"/>
</dbReference>
<accession>A0A670IGN5</accession>